<evidence type="ECO:0000313" key="4">
    <source>
        <dbReference type="EMBL" id="CEL70119.1"/>
    </source>
</evidence>
<evidence type="ECO:0000259" key="3">
    <source>
        <dbReference type="Pfam" id="PF04092"/>
    </source>
</evidence>
<dbReference type="Gene3D" id="2.60.40.1320">
    <property type="entry name" value="SRS domain"/>
    <property type="match status" value="2"/>
</dbReference>
<evidence type="ECO:0000256" key="2">
    <source>
        <dbReference type="SAM" id="SignalP"/>
    </source>
</evidence>
<name>A0A0F7UJ77_NEOCL</name>
<dbReference type="Pfam" id="PF04092">
    <property type="entry name" value="SAG"/>
    <property type="match status" value="2"/>
</dbReference>
<reference evidence="4" key="1">
    <citation type="journal article" date="2015" name="PLoS ONE">
        <title>Comprehensive Evaluation of Toxoplasma gondii VEG and Neospora caninum LIV Genomes with Tachyzoite Stage Transcriptome and Proteome Defines Novel Transcript Features.</title>
        <authorList>
            <person name="Ramaprasad A."/>
            <person name="Mourier T."/>
            <person name="Naeem R."/>
            <person name="Malas T.B."/>
            <person name="Moussa E."/>
            <person name="Panigrahi A."/>
            <person name="Vermont S.J."/>
            <person name="Otto T.D."/>
            <person name="Wastling J."/>
            <person name="Pain A."/>
        </authorList>
    </citation>
    <scope>NUCLEOTIDE SEQUENCE</scope>
    <source>
        <strain evidence="4">Liverpool</strain>
    </source>
</reference>
<dbReference type="GO" id="GO:0016020">
    <property type="term" value="C:membrane"/>
    <property type="evidence" value="ECO:0007669"/>
    <property type="project" value="InterPro"/>
</dbReference>
<feature type="signal peptide" evidence="2">
    <location>
        <begin position="1"/>
        <end position="29"/>
    </location>
</feature>
<feature type="domain" description="SRS" evidence="3">
    <location>
        <begin position="45"/>
        <end position="184"/>
    </location>
</feature>
<dbReference type="AlphaFoldDB" id="A0A0F7UJ77"/>
<dbReference type="InterPro" id="IPR036755">
    <property type="entry name" value="SRS_dom_sf"/>
</dbReference>
<sequence>MITMAGIKAVPTHSMLAGAVFLLVAVLEGSTVLGSKADGAAHATNTCTSSAGGGGISVSVDAETKSVSFVCATEVSKVQPGSTESENVTQCYMNSDPSVVKRLEDLFGIGSQAIVTPTGDPKAGSKVALTLGKLPQRTTAIYFECKAATDAPVGSNPGVGGVGGVRAQAGAKEPEAKCLVTVTVPADPAAHTCTVDKGNLELEITSESKRVSFHCDTNVATLSPEEFSDKIFDESCEKEVTLSEKLPTAMVSQGSSGYSLIVDELPETAATFCYKCSAASAPTQKGASGQSQNANACTVKVKVAAANFASGSFSSVTTGSVPTLILGLAASLVFAAVAF</sequence>
<feature type="transmembrane region" description="Helical" evidence="1">
    <location>
        <begin position="319"/>
        <end position="338"/>
    </location>
</feature>
<dbReference type="InterPro" id="IPR007226">
    <property type="entry name" value="SRS_dom"/>
</dbReference>
<feature type="chain" id="PRO_5002523169" evidence="2">
    <location>
        <begin position="30"/>
        <end position="339"/>
    </location>
</feature>
<dbReference type="EMBL" id="LN714486">
    <property type="protein sequence ID" value="CEL70119.1"/>
    <property type="molecule type" value="Genomic_DNA"/>
</dbReference>
<evidence type="ECO:0000256" key="1">
    <source>
        <dbReference type="SAM" id="Phobius"/>
    </source>
</evidence>
<dbReference type="SUPFAM" id="SSF74877">
    <property type="entry name" value="Major surface antigen p30, SAG1"/>
    <property type="match status" value="2"/>
</dbReference>
<feature type="domain" description="SRS" evidence="3">
    <location>
        <begin position="192"/>
        <end position="303"/>
    </location>
</feature>
<proteinExistence type="predicted"/>
<keyword evidence="1" id="KW-0812">Transmembrane</keyword>
<accession>A0A0F7UJ77</accession>
<protein>
    <submittedName>
        <fullName evidence="4">SRS domain-containing protein</fullName>
    </submittedName>
</protein>
<organism evidence="4">
    <name type="scientific">Neospora caninum (strain Liverpool)</name>
    <dbReference type="NCBI Taxonomy" id="572307"/>
    <lineage>
        <taxon>Eukaryota</taxon>
        <taxon>Sar</taxon>
        <taxon>Alveolata</taxon>
        <taxon>Apicomplexa</taxon>
        <taxon>Conoidasida</taxon>
        <taxon>Coccidia</taxon>
        <taxon>Eucoccidiorida</taxon>
        <taxon>Eimeriorina</taxon>
        <taxon>Sarcocystidae</taxon>
        <taxon>Neospora</taxon>
    </lineage>
</organism>
<keyword evidence="1" id="KW-1133">Transmembrane helix</keyword>
<gene>
    <name evidence="4" type="ORF">BN1204_058060</name>
</gene>
<keyword evidence="2" id="KW-0732">Signal</keyword>
<keyword evidence="1" id="KW-0472">Membrane</keyword>